<evidence type="ECO:0000256" key="1">
    <source>
        <dbReference type="SAM" id="MobiDB-lite"/>
    </source>
</evidence>
<proteinExistence type="predicted"/>
<dbReference type="EMBL" id="FMSH01000308">
    <property type="protein sequence ID" value="SCU77723.1"/>
    <property type="molecule type" value="Genomic_DNA"/>
</dbReference>
<dbReference type="RefSeq" id="WP_340526935.1">
    <property type="nucleotide sequence ID" value="NZ_FMSH01000308.1"/>
</dbReference>
<accession>A0A1K0JH33</accession>
<feature type="region of interest" description="Disordered" evidence="1">
    <location>
        <begin position="291"/>
        <end position="318"/>
    </location>
</feature>
<organism evidence="3">
    <name type="scientific">Cupriavidus necator</name>
    <name type="common">Alcaligenes eutrophus</name>
    <name type="synonym">Ralstonia eutropha</name>
    <dbReference type="NCBI Taxonomy" id="106590"/>
    <lineage>
        <taxon>Bacteria</taxon>
        <taxon>Pseudomonadati</taxon>
        <taxon>Pseudomonadota</taxon>
        <taxon>Betaproteobacteria</taxon>
        <taxon>Burkholderiales</taxon>
        <taxon>Burkholderiaceae</taxon>
        <taxon>Cupriavidus</taxon>
    </lineage>
</organism>
<feature type="compositionally biased region" description="Polar residues" evidence="1">
    <location>
        <begin position="250"/>
        <end position="259"/>
    </location>
</feature>
<feature type="compositionally biased region" description="Low complexity" evidence="1">
    <location>
        <begin position="291"/>
        <end position="307"/>
    </location>
</feature>
<reference evidence="3" key="1">
    <citation type="submission" date="2016-09" db="EMBL/GenBank/DDBJ databases">
        <authorList>
            <person name="Capua I."/>
            <person name="De Benedictis P."/>
            <person name="Joannis T."/>
            <person name="Lombin L.H."/>
            <person name="Cattoli G."/>
        </authorList>
    </citation>
    <scope>NUCLEOTIDE SEQUENCE</scope>
    <source>
        <strain evidence="3">B9</strain>
    </source>
</reference>
<feature type="region of interest" description="Disordered" evidence="1">
    <location>
        <begin position="229"/>
        <end position="259"/>
    </location>
</feature>
<dbReference type="AlphaFoldDB" id="A0A1K0JH33"/>
<dbReference type="InterPro" id="IPR011119">
    <property type="entry name" value="Unchr_helicase_relaxase_TraI"/>
</dbReference>
<sequence>MNQHIPQDAETLLASHAQRIALIRQYANEANPADFDAKWLAVLRACANWFSTMPLQPELHSEPGGAFRATVEVAYFAMRLSGGQKFAADQPSERRRRLEPQYLYALFLAACCSWLDEPCRHFHFVREDTGEQWMPAAHGAFQTWLAGNPYRVIRLEAALPVERMRSALLARSILGAESLSWLEGPVLSELFGAINPAPMPTGFEAQLHKIVRQAVAAARDYEQKARRAVFAPDPTVPPSADQLAAAPTPGAQTANTKASLTAQVPEPVAPTLSAAAGAAALFQPPAAAEPAAVSAPTSPPAAAAPTAPTAPPTSAPIAPAPAAIDAAALGRARRDTPDPFTVLLGGSRMMSEFFRALAQDVTAGKIKVAWAEKGLVLPKRMIGNYGIASDTLIDNLRKLSLLYAVEGPDLVLAERIGTLILPRPNTPA</sequence>
<gene>
    <name evidence="3" type="ORF">CNECB9_3760068</name>
</gene>
<name>A0A1K0JH33_CUPNE</name>
<evidence type="ECO:0000259" key="2">
    <source>
        <dbReference type="Pfam" id="PF07514"/>
    </source>
</evidence>
<evidence type="ECO:0000313" key="3">
    <source>
        <dbReference type="EMBL" id="SCU77723.1"/>
    </source>
</evidence>
<dbReference type="Pfam" id="PF07514">
    <property type="entry name" value="TraI_2"/>
    <property type="match status" value="1"/>
</dbReference>
<feature type="domain" description="Uncharacterised" evidence="2">
    <location>
        <begin position="12"/>
        <end position="238"/>
    </location>
</feature>
<dbReference type="Gene3D" id="1.10.3210.40">
    <property type="match status" value="1"/>
</dbReference>
<protein>
    <recommendedName>
        <fullName evidence="2">Uncharacterized domain-containing protein</fullName>
    </recommendedName>
</protein>